<proteinExistence type="predicted"/>
<keyword evidence="1" id="KW-0472">Membrane</keyword>
<organism evidence="2 3">
    <name type="scientific">Chondrus crispus</name>
    <name type="common">Carrageen Irish moss</name>
    <name type="synonym">Polymorpha crispa</name>
    <dbReference type="NCBI Taxonomy" id="2769"/>
    <lineage>
        <taxon>Eukaryota</taxon>
        <taxon>Rhodophyta</taxon>
        <taxon>Florideophyceae</taxon>
        <taxon>Rhodymeniophycidae</taxon>
        <taxon>Gigartinales</taxon>
        <taxon>Gigartinaceae</taxon>
        <taxon>Chondrus</taxon>
    </lineage>
</organism>
<dbReference type="KEGG" id="ccp:CHC_T00001232001"/>
<dbReference type="AlphaFoldDB" id="R7QJW0"/>
<reference evidence="3" key="1">
    <citation type="journal article" date="2013" name="Proc. Natl. Acad. Sci. U.S.A.">
        <title>Genome structure and metabolic features in the red seaweed Chondrus crispus shed light on evolution of the Archaeplastida.</title>
        <authorList>
            <person name="Collen J."/>
            <person name="Porcel B."/>
            <person name="Carre W."/>
            <person name="Ball S.G."/>
            <person name="Chaparro C."/>
            <person name="Tonon T."/>
            <person name="Barbeyron T."/>
            <person name="Michel G."/>
            <person name="Noel B."/>
            <person name="Valentin K."/>
            <person name="Elias M."/>
            <person name="Artiguenave F."/>
            <person name="Arun A."/>
            <person name="Aury J.M."/>
            <person name="Barbosa-Neto J.F."/>
            <person name="Bothwell J.H."/>
            <person name="Bouget F.Y."/>
            <person name="Brillet L."/>
            <person name="Cabello-Hurtado F."/>
            <person name="Capella-Gutierrez S."/>
            <person name="Charrier B."/>
            <person name="Cladiere L."/>
            <person name="Cock J.M."/>
            <person name="Coelho S.M."/>
            <person name="Colleoni C."/>
            <person name="Czjzek M."/>
            <person name="Da Silva C."/>
            <person name="Delage L."/>
            <person name="Denoeud F."/>
            <person name="Deschamps P."/>
            <person name="Dittami S.M."/>
            <person name="Gabaldon T."/>
            <person name="Gachon C.M."/>
            <person name="Groisillier A."/>
            <person name="Herve C."/>
            <person name="Jabbari K."/>
            <person name="Katinka M."/>
            <person name="Kloareg B."/>
            <person name="Kowalczyk N."/>
            <person name="Labadie K."/>
            <person name="Leblanc C."/>
            <person name="Lopez P.J."/>
            <person name="McLachlan D.H."/>
            <person name="Meslet-Cladiere L."/>
            <person name="Moustafa A."/>
            <person name="Nehr Z."/>
            <person name="Nyvall Collen P."/>
            <person name="Panaud O."/>
            <person name="Partensky F."/>
            <person name="Poulain J."/>
            <person name="Rensing S.A."/>
            <person name="Rousvoal S."/>
            <person name="Samson G."/>
            <person name="Symeonidi A."/>
            <person name="Weissenbach J."/>
            <person name="Zambounis A."/>
            <person name="Wincker P."/>
            <person name="Boyen C."/>
        </authorList>
    </citation>
    <scope>NUCLEOTIDE SEQUENCE [LARGE SCALE GENOMIC DNA]</scope>
    <source>
        <strain evidence="3">cv. Stackhouse</strain>
    </source>
</reference>
<feature type="transmembrane region" description="Helical" evidence="1">
    <location>
        <begin position="196"/>
        <end position="216"/>
    </location>
</feature>
<gene>
    <name evidence="2" type="ORF">CHC_T00001232001</name>
</gene>
<accession>R7QJW0</accession>
<keyword evidence="1" id="KW-0812">Transmembrane</keyword>
<dbReference type="EMBL" id="HG001969">
    <property type="protein sequence ID" value="CDF38812.1"/>
    <property type="molecule type" value="Genomic_DNA"/>
</dbReference>
<dbReference type="RefSeq" id="XP_005718717.1">
    <property type="nucleotide sequence ID" value="XM_005718660.1"/>
</dbReference>
<dbReference type="GeneID" id="17326436"/>
<sequence length="285" mass="29084">MRFICIPVLSHMVAIAGYALLKVKAAKMAAAVATAAAAAKAPATVKATTASLSLPAGVLSSLFLLSTTPIGYSPSAAMLSLHVHTTLFAILTVLTLILFPLLPCISHGISLWAHKSAFLNIGTILPKVAPPPGILHLFATTTAPVLLGLGLSKIVSRRWAAILGFCALPVAWTSSLLLLASAVIEVVAGNATGLAGSVGLCGGVVLMMMLVGRALGSALLLDGRAKRTLILYLCTQGTVIGTGIAPTGFPSAPLVASTLVGLIFAVVMGRAWSHVVIRTNNTTIP</sequence>
<name>R7QJW0_CHOCR</name>
<feature type="transmembrane region" description="Helical" evidence="1">
    <location>
        <begin position="159"/>
        <end position="184"/>
    </location>
</feature>
<feature type="transmembrane region" description="Helical" evidence="1">
    <location>
        <begin position="87"/>
        <end position="113"/>
    </location>
</feature>
<evidence type="ECO:0000313" key="2">
    <source>
        <dbReference type="EMBL" id="CDF38812.1"/>
    </source>
</evidence>
<keyword evidence="1" id="KW-1133">Transmembrane helix</keyword>
<feature type="transmembrane region" description="Helical" evidence="1">
    <location>
        <begin position="252"/>
        <end position="272"/>
    </location>
</feature>
<dbReference type="Proteomes" id="UP000012073">
    <property type="component" value="Unassembled WGS sequence"/>
</dbReference>
<feature type="transmembrane region" description="Helical" evidence="1">
    <location>
        <begin position="133"/>
        <end position="152"/>
    </location>
</feature>
<dbReference type="Gramene" id="CDF38812">
    <property type="protein sequence ID" value="CDF38812"/>
    <property type="gene ID" value="CHC_T00001232001"/>
</dbReference>
<feature type="transmembrane region" description="Helical" evidence="1">
    <location>
        <begin position="228"/>
        <end position="246"/>
    </location>
</feature>
<protein>
    <submittedName>
        <fullName evidence="2">Uncharacterized protein</fullName>
    </submittedName>
</protein>
<keyword evidence="3" id="KW-1185">Reference proteome</keyword>
<evidence type="ECO:0000256" key="1">
    <source>
        <dbReference type="SAM" id="Phobius"/>
    </source>
</evidence>
<evidence type="ECO:0000313" key="3">
    <source>
        <dbReference type="Proteomes" id="UP000012073"/>
    </source>
</evidence>